<keyword evidence="4" id="KW-1185">Reference proteome</keyword>
<feature type="domain" description="Transposase IS701-like DDE" evidence="1">
    <location>
        <begin position="55"/>
        <end position="188"/>
    </location>
</feature>
<evidence type="ECO:0000313" key="3">
    <source>
        <dbReference type="EMBL" id="MBP3955301.1"/>
    </source>
</evidence>
<evidence type="ECO:0000313" key="4">
    <source>
        <dbReference type="Proteomes" id="UP000676565"/>
    </source>
</evidence>
<dbReference type="InterPro" id="IPR038721">
    <property type="entry name" value="IS701-like_DDE_dom"/>
</dbReference>
<organism evidence="3 4">
    <name type="scientific">Gemmata palustris</name>
    <dbReference type="NCBI Taxonomy" id="2822762"/>
    <lineage>
        <taxon>Bacteria</taxon>
        <taxon>Pseudomonadati</taxon>
        <taxon>Planctomycetota</taxon>
        <taxon>Planctomycetia</taxon>
        <taxon>Gemmatales</taxon>
        <taxon>Gemmataceae</taxon>
        <taxon>Gemmata</taxon>
    </lineage>
</organism>
<dbReference type="EMBL" id="JAGKQQ010000001">
    <property type="protein sequence ID" value="MBP3955301.1"/>
    <property type="molecule type" value="Genomic_DNA"/>
</dbReference>
<protein>
    <submittedName>
        <fullName evidence="3">Transposase</fullName>
    </submittedName>
</protein>
<evidence type="ECO:0000259" key="1">
    <source>
        <dbReference type="Pfam" id="PF13546"/>
    </source>
</evidence>
<dbReference type="RefSeq" id="WP_210652885.1">
    <property type="nucleotide sequence ID" value="NZ_JAGKQQ010000001.1"/>
</dbReference>
<evidence type="ECO:0000313" key="2">
    <source>
        <dbReference type="EMBL" id="MBP3954772.1"/>
    </source>
</evidence>
<name>A0ABS5BNS0_9BACT</name>
<dbReference type="InterPro" id="IPR012337">
    <property type="entry name" value="RNaseH-like_sf"/>
</dbReference>
<sequence length="333" mass="37669">MSVPKVFPQDYIDFLIATPKGYSGTEAARVQPSQPDPPAHDAFTRLLARVEPDPDTLWAEARTQVRRDDGVLVVDDSTLDKPYARAIELVTRHWSGKHHAVVRGINLVSLLWTDGDRHIPCDYRIYNKDADARTKNDHFGDMIRGAYARGFKPRGVVFDGWYSSLDNLKLIRNCGWVWLTRLKSNRLVNKDREGTRALEHTTIAATGTDVWLTGFGLVKVFGIATPDGGTAYWATNDLGMTDLTRVQLAEFSWAIEHYHRGIKQCTGIERCQCRTARAQRNHIGLALRAFLRFEAHCFATGISWVEAKTAIIREAVRDYLTRPHIGFPNHRTA</sequence>
<accession>A0ABS5BNS0</accession>
<proteinExistence type="predicted"/>
<comment type="caution">
    <text evidence="3">The sequence shown here is derived from an EMBL/GenBank/DDBJ whole genome shotgun (WGS) entry which is preliminary data.</text>
</comment>
<dbReference type="EMBL" id="JAGKQQ010000001">
    <property type="protein sequence ID" value="MBP3954772.1"/>
    <property type="molecule type" value="Genomic_DNA"/>
</dbReference>
<dbReference type="Pfam" id="PF13546">
    <property type="entry name" value="DDE_5"/>
    <property type="match status" value="1"/>
</dbReference>
<reference evidence="3 4" key="1">
    <citation type="submission" date="2021-04" db="EMBL/GenBank/DDBJ databases">
        <authorList>
            <person name="Ivanova A."/>
        </authorList>
    </citation>
    <scope>NUCLEOTIDE SEQUENCE [LARGE SCALE GENOMIC DNA]</scope>
    <source>
        <strain evidence="3 4">G18</strain>
    </source>
</reference>
<dbReference type="SUPFAM" id="SSF53098">
    <property type="entry name" value="Ribonuclease H-like"/>
    <property type="match status" value="1"/>
</dbReference>
<dbReference type="Proteomes" id="UP000676565">
    <property type="component" value="Unassembled WGS sequence"/>
</dbReference>
<gene>
    <name evidence="2" type="ORF">J8F10_05680</name>
    <name evidence="3" type="ORF">J8F10_08410</name>
</gene>